<dbReference type="EMBL" id="AWWV01015414">
    <property type="protein sequence ID" value="OMO52794.1"/>
    <property type="molecule type" value="Genomic_DNA"/>
</dbReference>
<evidence type="ECO:0000313" key="2">
    <source>
        <dbReference type="Proteomes" id="UP000188268"/>
    </source>
</evidence>
<evidence type="ECO:0000313" key="1">
    <source>
        <dbReference type="EMBL" id="OMO52794.1"/>
    </source>
</evidence>
<protein>
    <submittedName>
        <fullName evidence="1">Uncharacterized protein</fullName>
    </submittedName>
</protein>
<accession>A0A1R3G3Z6</accession>
<dbReference type="Proteomes" id="UP000188268">
    <property type="component" value="Unassembled WGS sequence"/>
</dbReference>
<gene>
    <name evidence="1" type="ORF">CCACVL1_29083</name>
</gene>
<keyword evidence="2" id="KW-1185">Reference proteome</keyword>
<reference evidence="1 2" key="1">
    <citation type="submission" date="2013-09" db="EMBL/GenBank/DDBJ databases">
        <title>Corchorus capsularis genome sequencing.</title>
        <authorList>
            <person name="Alam M."/>
            <person name="Haque M.S."/>
            <person name="Islam M.S."/>
            <person name="Emdad E.M."/>
            <person name="Islam M.M."/>
            <person name="Ahmed B."/>
            <person name="Halim A."/>
            <person name="Hossen Q.M.M."/>
            <person name="Hossain M.Z."/>
            <person name="Ahmed R."/>
            <person name="Khan M.M."/>
            <person name="Islam R."/>
            <person name="Rashid M.M."/>
            <person name="Khan S.A."/>
            <person name="Rahman M.S."/>
            <person name="Alam M."/>
        </authorList>
    </citation>
    <scope>NUCLEOTIDE SEQUENCE [LARGE SCALE GENOMIC DNA]</scope>
    <source>
        <strain evidence="2">cv. CVL-1</strain>
        <tissue evidence="1">Whole seedling</tissue>
    </source>
</reference>
<name>A0A1R3G3Z6_COCAP</name>
<dbReference type="AlphaFoldDB" id="A0A1R3G3Z6"/>
<organism evidence="1 2">
    <name type="scientific">Corchorus capsularis</name>
    <name type="common">Jute</name>
    <dbReference type="NCBI Taxonomy" id="210143"/>
    <lineage>
        <taxon>Eukaryota</taxon>
        <taxon>Viridiplantae</taxon>
        <taxon>Streptophyta</taxon>
        <taxon>Embryophyta</taxon>
        <taxon>Tracheophyta</taxon>
        <taxon>Spermatophyta</taxon>
        <taxon>Magnoliopsida</taxon>
        <taxon>eudicotyledons</taxon>
        <taxon>Gunneridae</taxon>
        <taxon>Pentapetalae</taxon>
        <taxon>rosids</taxon>
        <taxon>malvids</taxon>
        <taxon>Malvales</taxon>
        <taxon>Malvaceae</taxon>
        <taxon>Grewioideae</taxon>
        <taxon>Apeibeae</taxon>
        <taxon>Corchorus</taxon>
    </lineage>
</organism>
<dbReference type="Gramene" id="OMO52794">
    <property type="protein sequence ID" value="OMO52794"/>
    <property type="gene ID" value="CCACVL1_29083"/>
</dbReference>
<comment type="caution">
    <text evidence="1">The sequence shown here is derived from an EMBL/GenBank/DDBJ whole genome shotgun (WGS) entry which is preliminary data.</text>
</comment>
<proteinExistence type="predicted"/>
<sequence>MGHEKPAGSTILSESKRVNCLNGLMTNPDRFHTQVKRSNNQAGLEPKSPNSFINSDLVIPTPRGYDDEIRSPFYGHHIIGLETRIAKSKITT</sequence>